<dbReference type="EMBL" id="VVIM01000002">
    <property type="protein sequence ID" value="KAB0802359.1"/>
    <property type="molecule type" value="Genomic_DNA"/>
</dbReference>
<evidence type="ECO:0000256" key="7">
    <source>
        <dbReference type="ARBA" id="ARBA00023242"/>
    </source>
</evidence>
<dbReference type="GO" id="GO:0004518">
    <property type="term" value="F:nuclease activity"/>
    <property type="evidence" value="ECO:0007669"/>
    <property type="project" value="UniProtKB-KW"/>
</dbReference>
<keyword evidence="5" id="KW-0479">Metal-binding</keyword>
<sequence length="357" mass="40804">MDNPAFILLINALEHVEEINQQRLYRRQLRDASDPLSLPETTFKNMYRISRQMAHGLIVDLDPHLHDTRRNVLYIPKNLKILAALQFYAHGSYQKVVGIYEVNVALENFYHLIHFPSTPEECAVEKQRFMSLPNGFPGIIGAIDCTHVAIIAPPHEDPHYPGMVFLNRKGYCSINVQIICNANLRILAINSRFPGSVHDSAIWSTSLIRRHLIAMHDEGNQNSWLIGDSGYPLEPWLLTPVAGINLTDPERRYNMGHKSVRNVIERLNGVLKGRFRCLGRARMLHYSPPVAAKIINSCAVLHNLCVDRGEIDVEEEIDENMGDDIPCDIHNENYGDNNVLIRGRNIRNRVIRNHFMN</sequence>
<dbReference type="Proteomes" id="UP000327044">
    <property type="component" value="Unassembled WGS sequence"/>
</dbReference>
<proteinExistence type="inferred from homology"/>
<comment type="cofactor">
    <cofactor evidence="1">
        <name>a divalent metal cation</name>
        <dbReference type="ChEBI" id="CHEBI:60240"/>
    </cofactor>
</comment>
<dbReference type="InParanoid" id="A0A5N4AYE6"/>
<dbReference type="Pfam" id="PF13359">
    <property type="entry name" value="DDE_Tnp_4"/>
    <property type="match status" value="1"/>
</dbReference>
<evidence type="ECO:0000259" key="8">
    <source>
        <dbReference type="Pfam" id="PF13359"/>
    </source>
</evidence>
<name>A0A5N4AYE6_PHOPY</name>
<evidence type="ECO:0000256" key="6">
    <source>
        <dbReference type="ARBA" id="ARBA00022801"/>
    </source>
</evidence>
<evidence type="ECO:0000256" key="4">
    <source>
        <dbReference type="ARBA" id="ARBA00022722"/>
    </source>
</evidence>
<evidence type="ECO:0000256" key="1">
    <source>
        <dbReference type="ARBA" id="ARBA00001968"/>
    </source>
</evidence>
<keyword evidence="10" id="KW-1185">Reference proteome</keyword>
<evidence type="ECO:0000256" key="2">
    <source>
        <dbReference type="ARBA" id="ARBA00004123"/>
    </source>
</evidence>
<dbReference type="GO" id="GO:0005634">
    <property type="term" value="C:nucleus"/>
    <property type="evidence" value="ECO:0007669"/>
    <property type="project" value="UniProtKB-SubCell"/>
</dbReference>
<gene>
    <name evidence="9" type="ORF">PPYR_04545</name>
</gene>
<organism evidence="9 10">
    <name type="scientific">Photinus pyralis</name>
    <name type="common">Common eastern firefly</name>
    <name type="synonym">Lampyris pyralis</name>
    <dbReference type="NCBI Taxonomy" id="7054"/>
    <lineage>
        <taxon>Eukaryota</taxon>
        <taxon>Metazoa</taxon>
        <taxon>Ecdysozoa</taxon>
        <taxon>Arthropoda</taxon>
        <taxon>Hexapoda</taxon>
        <taxon>Insecta</taxon>
        <taxon>Pterygota</taxon>
        <taxon>Neoptera</taxon>
        <taxon>Endopterygota</taxon>
        <taxon>Coleoptera</taxon>
        <taxon>Polyphaga</taxon>
        <taxon>Elateriformia</taxon>
        <taxon>Elateroidea</taxon>
        <taxon>Lampyridae</taxon>
        <taxon>Lampyrinae</taxon>
        <taxon>Photinus</taxon>
    </lineage>
</organism>
<keyword evidence="4" id="KW-0540">Nuclease</keyword>
<dbReference type="InterPro" id="IPR027806">
    <property type="entry name" value="HARBI1_dom"/>
</dbReference>
<evidence type="ECO:0000313" key="9">
    <source>
        <dbReference type="EMBL" id="KAB0802359.1"/>
    </source>
</evidence>
<evidence type="ECO:0000313" key="10">
    <source>
        <dbReference type="Proteomes" id="UP000327044"/>
    </source>
</evidence>
<dbReference type="PANTHER" id="PTHR22930">
    <property type="match status" value="1"/>
</dbReference>
<dbReference type="AlphaFoldDB" id="A0A5N4AYE6"/>
<evidence type="ECO:0000256" key="3">
    <source>
        <dbReference type="ARBA" id="ARBA00006958"/>
    </source>
</evidence>
<dbReference type="InterPro" id="IPR045249">
    <property type="entry name" value="HARBI1-like"/>
</dbReference>
<dbReference type="GO" id="GO:0016787">
    <property type="term" value="F:hydrolase activity"/>
    <property type="evidence" value="ECO:0007669"/>
    <property type="project" value="UniProtKB-KW"/>
</dbReference>
<comment type="similarity">
    <text evidence="3">Belongs to the HARBI1 family.</text>
</comment>
<comment type="caution">
    <text evidence="9">The sequence shown here is derived from an EMBL/GenBank/DDBJ whole genome shotgun (WGS) entry which is preliminary data.</text>
</comment>
<evidence type="ECO:0000256" key="5">
    <source>
        <dbReference type="ARBA" id="ARBA00022723"/>
    </source>
</evidence>
<dbReference type="PANTHER" id="PTHR22930:SF267">
    <property type="entry name" value="NUCLEASE HARBI1-RELATED"/>
    <property type="match status" value="1"/>
</dbReference>
<reference evidence="9 10" key="1">
    <citation type="journal article" date="2018" name="Elife">
        <title>Firefly genomes illuminate parallel origins of bioluminescence in beetles.</title>
        <authorList>
            <person name="Fallon T.R."/>
            <person name="Lower S.E."/>
            <person name="Chang C.H."/>
            <person name="Bessho-Uehara M."/>
            <person name="Martin G.J."/>
            <person name="Bewick A.J."/>
            <person name="Behringer M."/>
            <person name="Debat H.J."/>
            <person name="Wong I."/>
            <person name="Day J.C."/>
            <person name="Suvorov A."/>
            <person name="Silva C.J."/>
            <person name="Stanger-Hall K.F."/>
            <person name="Hall D.W."/>
            <person name="Schmitz R.J."/>
            <person name="Nelson D.R."/>
            <person name="Lewis S.M."/>
            <person name="Shigenobu S."/>
            <person name="Bybee S.M."/>
            <person name="Larracuente A.M."/>
            <person name="Oba Y."/>
            <person name="Weng J.K."/>
        </authorList>
    </citation>
    <scope>NUCLEOTIDE SEQUENCE [LARGE SCALE GENOMIC DNA]</scope>
    <source>
        <strain evidence="9">1611_PpyrPB1</strain>
        <tissue evidence="9">Whole body</tissue>
    </source>
</reference>
<feature type="domain" description="DDE Tnp4" evidence="8">
    <location>
        <begin position="143"/>
        <end position="303"/>
    </location>
</feature>
<protein>
    <recommendedName>
        <fullName evidence="8">DDE Tnp4 domain-containing protein</fullName>
    </recommendedName>
</protein>
<keyword evidence="7" id="KW-0539">Nucleus</keyword>
<accession>A0A5N4AYE6</accession>
<comment type="subcellular location">
    <subcellularLocation>
        <location evidence="2">Nucleus</location>
    </subcellularLocation>
</comment>
<keyword evidence="6" id="KW-0378">Hydrolase</keyword>
<dbReference type="GO" id="GO:0046872">
    <property type="term" value="F:metal ion binding"/>
    <property type="evidence" value="ECO:0007669"/>
    <property type="project" value="UniProtKB-KW"/>
</dbReference>